<dbReference type="AlphaFoldDB" id="A0A5Q2MZM6"/>
<organism evidence="2 3">
    <name type="scientific">Heliorestis convoluta</name>
    <dbReference type="NCBI Taxonomy" id="356322"/>
    <lineage>
        <taxon>Bacteria</taxon>
        <taxon>Bacillati</taxon>
        <taxon>Bacillota</taxon>
        <taxon>Clostridia</taxon>
        <taxon>Eubacteriales</taxon>
        <taxon>Heliobacteriaceae</taxon>
        <taxon>Heliorestis</taxon>
    </lineage>
</organism>
<dbReference type="CDD" id="cd00279">
    <property type="entry name" value="YlxR"/>
    <property type="match status" value="1"/>
</dbReference>
<keyword evidence="3" id="KW-1185">Reference proteome</keyword>
<dbReference type="Gene3D" id="3.30.1230.10">
    <property type="entry name" value="YlxR-like"/>
    <property type="match status" value="1"/>
</dbReference>
<dbReference type="RefSeq" id="WP_153725457.1">
    <property type="nucleotide sequence ID" value="NZ_CP045875.1"/>
</dbReference>
<dbReference type="OrthoDB" id="9813251at2"/>
<dbReference type="NCBIfam" id="NF047356">
    <property type="entry name" value="RNA_bind_RnpM"/>
    <property type="match status" value="1"/>
</dbReference>
<evidence type="ECO:0000313" key="3">
    <source>
        <dbReference type="Proteomes" id="UP000366051"/>
    </source>
</evidence>
<proteinExistence type="predicted"/>
<evidence type="ECO:0000313" key="2">
    <source>
        <dbReference type="EMBL" id="QGG48218.1"/>
    </source>
</evidence>
<dbReference type="Pfam" id="PF04296">
    <property type="entry name" value="YlxR"/>
    <property type="match status" value="1"/>
</dbReference>
<dbReference type="InterPro" id="IPR007393">
    <property type="entry name" value="YlxR_dom"/>
</dbReference>
<sequence length="89" mass="9938">MVRTKKIPQRICVGCNERKEKKALIRVVRTPESEIVFDPTGKKSGRGAYLCISQECLSKAIKAKRLEKALKQAISPDVIETLKVQLGDV</sequence>
<dbReference type="SUPFAM" id="SSF64376">
    <property type="entry name" value="YlxR-like"/>
    <property type="match status" value="1"/>
</dbReference>
<dbReference type="PANTHER" id="PTHR34215:SF1">
    <property type="entry name" value="YLXR DOMAIN-CONTAINING PROTEIN"/>
    <property type="match status" value="1"/>
</dbReference>
<gene>
    <name evidence="2" type="ORF">FTV88_2120</name>
</gene>
<dbReference type="Proteomes" id="UP000366051">
    <property type="component" value="Chromosome"/>
</dbReference>
<feature type="domain" description="YlxR" evidence="1">
    <location>
        <begin position="10"/>
        <end position="83"/>
    </location>
</feature>
<dbReference type="PANTHER" id="PTHR34215">
    <property type="entry name" value="BLL0784 PROTEIN"/>
    <property type="match status" value="1"/>
</dbReference>
<accession>A0A5Q2MZM6</accession>
<protein>
    <recommendedName>
        <fullName evidence="1">YlxR domain-containing protein</fullName>
    </recommendedName>
</protein>
<dbReference type="EMBL" id="CP045875">
    <property type="protein sequence ID" value="QGG48218.1"/>
    <property type="molecule type" value="Genomic_DNA"/>
</dbReference>
<evidence type="ECO:0000259" key="1">
    <source>
        <dbReference type="Pfam" id="PF04296"/>
    </source>
</evidence>
<dbReference type="InterPro" id="IPR035931">
    <property type="entry name" value="YlxR-like_sf"/>
</dbReference>
<reference evidence="3" key="1">
    <citation type="submission" date="2019-11" db="EMBL/GenBank/DDBJ databases">
        <title>Genome sequence of Heliorestis convoluta strain HH, an alkaliphilic and minimalistic phototrophic bacterium from a soda lake in Egypt.</title>
        <authorList>
            <person name="Dewey E.D."/>
            <person name="Stokes L.M."/>
            <person name="Burchell B.M."/>
            <person name="Shaffer K.N."/>
            <person name="Huntington A.M."/>
            <person name="Baker J.M."/>
            <person name="Nadendla S."/>
            <person name="Giglio M.G."/>
            <person name="Touchman J.W."/>
            <person name="Blankenship R.E."/>
            <person name="Madigan M.T."/>
            <person name="Sattley W.M."/>
        </authorList>
    </citation>
    <scope>NUCLEOTIDE SEQUENCE [LARGE SCALE GENOMIC DNA]</scope>
    <source>
        <strain evidence="3">HH</strain>
    </source>
</reference>
<dbReference type="InterPro" id="IPR037465">
    <property type="entry name" value="YlxR"/>
</dbReference>
<name>A0A5Q2MZM6_9FIRM</name>
<dbReference type="KEGG" id="hcv:FTV88_2120"/>